<dbReference type="AlphaFoldDB" id="A0A2P2PYC7"/>
<organism evidence="1">
    <name type="scientific">Rhizophora mucronata</name>
    <name type="common">Asiatic mangrove</name>
    <dbReference type="NCBI Taxonomy" id="61149"/>
    <lineage>
        <taxon>Eukaryota</taxon>
        <taxon>Viridiplantae</taxon>
        <taxon>Streptophyta</taxon>
        <taxon>Embryophyta</taxon>
        <taxon>Tracheophyta</taxon>
        <taxon>Spermatophyta</taxon>
        <taxon>Magnoliopsida</taxon>
        <taxon>eudicotyledons</taxon>
        <taxon>Gunneridae</taxon>
        <taxon>Pentapetalae</taxon>
        <taxon>rosids</taxon>
        <taxon>fabids</taxon>
        <taxon>Malpighiales</taxon>
        <taxon>Rhizophoraceae</taxon>
        <taxon>Rhizophora</taxon>
    </lineage>
</organism>
<name>A0A2P2PYC7_RHIMU</name>
<proteinExistence type="predicted"/>
<accession>A0A2P2PYC7</accession>
<evidence type="ECO:0000313" key="1">
    <source>
        <dbReference type="EMBL" id="MBX59742.1"/>
    </source>
</evidence>
<reference evidence="1" key="1">
    <citation type="submission" date="2018-02" db="EMBL/GenBank/DDBJ databases">
        <title>Rhizophora mucronata_Transcriptome.</title>
        <authorList>
            <person name="Meera S.P."/>
            <person name="Sreeshan A."/>
            <person name="Augustine A."/>
        </authorList>
    </citation>
    <scope>NUCLEOTIDE SEQUENCE</scope>
    <source>
        <tissue evidence="1">Leaf</tissue>
    </source>
</reference>
<sequence length="52" mass="6023">MSCYSSSLYTNQKKIPTSCISSTLVLLVHKRLIHHILFFVCNHMEHHKVLLA</sequence>
<protein>
    <submittedName>
        <fullName evidence="1">Uncharacterized protein</fullName>
    </submittedName>
</protein>
<dbReference type="EMBL" id="GGEC01079258">
    <property type="protein sequence ID" value="MBX59742.1"/>
    <property type="molecule type" value="Transcribed_RNA"/>
</dbReference>